<dbReference type="GO" id="GO:0016020">
    <property type="term" value="C:membrane"/>
    <property type="evidence" value="ECO:0007669"/>
    <property type="project" value="UniProtKB-SubCell"/>
</dbReference>
<dbReference type="PANTHER" id="PTHR21184:SF4">
    <property type="entry name" value="PROTEIN FAM151A"/>
    <property type="match status" value="1"/>
</dbReference>
<dbReference type="STRING" id="113540.ENSSFOP00015034115"/>
<evidence type="ECO:0000256" key="4">
    <source>
        <dbReference type="ARBA" id="ARBA00023136"/>
    </source>
</evidence>
<sequence length="589" mass="67313">MDEEQNKGNGKERKQKEEQRKRGTFSRKGLASLGVGLGLALLTILIVVVVVVTSQKSDVVVPFPTGGDMLDYLIQNGNIEEKDGLQVTWYHSANNKSEMEQALKSAAMVLEADVNVEGHNTINETNIPIMAHPPNIYSDNTLQEWLDSVLKTKKGIKLDFKSIQSVEPSLEILRIRNQSGINRPVWLNADILHGPNVPPFWPLVNGTRFLELIQTKFPEATISPGWKVQYFAFTPNATYSRAMVEEMYEIIRDVPQRVTFPVLAVMVKRAWPHFSWLLSQSPRFSLTLWQGKENPTVNDLLFVRDNTHPQRVYYDIYEPVLSHFKEAARLSHRTKQFYPGGDLIEYFKPVDNDGFFIQWELITNKTSLLSVLRESTGGMLVIPVGSKDGQPGVLMVENSDSDITLQQCIDLIFTSSKPWGLYFQIKDHNLLPSTLQLLSQAYDSDILHNPTWINMELSHGAFKTPGYIGGQEFLDTINQIFPYVTLAPGWPQEVLHNGYTKPLIDDMVQLFQNTWQNVSLQVLVEHMQSFQGQEALLRAMPRFSITVQRPENANYYDGILNLFIRQGDNRRSFYNMPRDYRARVENFLT</sequence>
<feature type="region of interest" description="Disordered" evidence="7">
    <location>
        <begin position="1"/>
        <end position="23"/>
    </location>
</feature>
<evidence type="ECO:0000256" key="2">
    <source>
        <dbReference type="ARBA" id="ARBA00022692"/>
    </source>
</evidence>
<comment type="subcellular location">
    <subcellularLocation>
        <location evidence="1">Membrane</location>
        <topology evidence="1">Single-pass membrane protein</topology>
    </subcellularLocation>
</comment>
<dbReference type="GO" id="GO:0005615">
    <property type="term" value="C:extracellular space"/>
    <property type="evidence" value="ECO:0007669"/>
    <property type="project" value="TreeGrafter"/>
</dbReference>
<dbReference type="Proteomes" id="UP000034805">
    <property type="component" value="Unassembled WGS sequence"/>
</dbReference>
<accession>A0A0P7VZW7</accession>
<dbReference type="InterPro" id="IPR019356">
    <property type="entry name" value="Menorin_dom"/>
</dbReference>
<feature type="domain" description="Menorin-like" evidence="9">
    <location>
        <begin position="353"/>
        <end position="581"/>
    </location>
</feature>
<evidence type="ECO:0000259" key="9">
    <source>
        <dbReference type="Pfam" id="PF10223"/>
    </source>
</evidence>
<comment type="caution">
    <text evidence="10">The sequence shown here is derived from an EMBL/GenBank/DDBJ whole genome shotgun (WGS) entry which is preliminary data.</text>
</comment>
<keyword evidence="2 8" id="KW-0812">Transmembrane</keyword>
<evidence type="ECO:0000256" key="1">
    <source>
        <dbReference type="ARBA" id="ARBA00004167"/>
    </source>
</evidence>
<feature type="domain" description="Menorin-like" evidence="9">
    <location>
        <begin position="83"/>
        <end position="320"/>
    </location>
</feature>
<keyword evidence="4 8" id="KW-0472">Membrane</keyword>
<dbReference type="AlphaFoldDB" id="A0A0P7VZW7"/>
<evidence type="ECO:0000256" key="7">
    <source>
        <dbReference type="SAM" id="MobiDB-lite"/>
    </source>
</evidence>
<evidence type="ECO:0000256" key="5">
    <source>
        <dbReference type="ARBA" id="ARBA00044104"/>
    </source>
</evidence>
<organism evidence="10 11">
    <name type="scientific">Scleropages formosus</name>
    <name type="common">Asian bonytongue</name>
    <name type="synonym">Osteoglossum formosum</name>
    <dbReference type="NCBI Taxonomy" id="113540"/>
    <lineage>
        <taxon>Eukaryota</taxon>
        <taxon>Metazoa</taxon>
        <taxon>Chordata</taxon>
        <taxon>Craniata</taxon>
        <taxon>Vertebrata</taxon>
        <taxon>Euteleostomi</taxon>
        <taxon>Actinopterygii</taxon>
        <taxon>Neopterygii</taxon>
        <taxon>Teleostei</taxon>
        <taxon>Osteoglossocephala</taxon>
        <taxon>Osteoglossomorpha</taxon>
        <taxon>Osteoglossiformes</taxon>
        <taxon>Osteoglossidae</taxon>
        <taxon>Scleropages</taxon>
    </lineage>
</organism>
<feature type="compositionally biased region" description="Basic and acidic residues" evidence="7">
    <location>
        <begin position="1"/>
        <end position="21"/>
    </location>
</feature>
<feature type="transmembrane region" description="Helical" evidence="8">
    <location>
        <begin position="30"/>
        <end position="52"/>
    </location>
</feature>
<evidence type="ECO:0000256" key="6">
    <source>
        <dbReference type="ARBA" id="ARBA00044953"/>
    </source>
</evidence>
<comment type="similarity">
    <text evidence="6">Belongs to the menorin family.</text>
</comment>
<dbReference type="EMBL" id="JARO02000162">
    <property type="protein sequence ID" value="KPP79636.1"/>
    <property type="molecule type" value="Genomic_DNA"/>
</dbReference>
<evidence type="ECO:0000256" key="3">
    <source>
        <dbReference type="ARBA" id="ARBA00022989"/>
    </source>
</evidence>
<evidence type="ECO:0000313" key="10">
    <source>
        <dbReference type="EMBL" id="KPP79636.1"/>
    </source>
</evidence>
<dbReference type="PANTHER" id="PTHR21184">
    <property type="entry name" value="MENORIN (DENDRITIC BRANCHING PROTEIN)"/>
    <property type="match status" value="1"/>
</dbReference>
<keyword evidence="3 8" id="KW-1133">Transmembrane helix</keyword>
<reference evidence="10 11" key="1">
    <citation type="submission" date="2015-08" db="EMBL/GenBank/DDBJ databases">
        <title>The genome of the Asian arowana (Scleropages formosus).</title>
        <authorList>
            <person name="Tan M.H."/>
            <person name="Gan H.M."/>
            <person name="Croft L.J."/>
            <person name="Austin C.M."/>
        </authorList>
    </citation>
    <scope>NUCLEOTIDE SEQUENCE [LARGE SCALE GENOMIC DNA]</scope>
    <source>
        <strain evidence="10">Aro1</strain>
    </source>
</reference>
<proteinExistence type="inferred from homology"/>
<dbReference type="Pfam" id="PF10223">
    <property type="entry name" value="Menorin_N"/>
    <property type="match status" value="2"/>
</dbReference>
<protein>
    <recommendedName>
        <fullName evidence="5">Protein FAM151A</fullName>
    </recommendedName>
</protein>
<name>A0A0P7VZW7_SCLFO</name>
<gene>
    <name evidence="10" type="ORF">Z043_100775</name>
</gene>
<evidence type="ECO:0000313" key="11">
    <source>
        <dbReference type="Proteomes" id="UP000034805"/>
    </source>
</evidence>
<evidence type="ECO:0000256" key="8">
    <source>
        <dbReference type="SAM" id="Phobius"/>
    </source>
</evidence>